<sequence>MSGPSRPRPALFAPVMVPVRFFYRMNTFHSPEEFVEEPLPPHVVLTIDMSSTLEEVSHLLANHPEKIIPSPSFGTRLVFHEMEQSLHTQPPRAPPGTRPKFWETTHGSYVIGRGYPGIDLPAVDKNEATSKDPKPRWLENAMVTVTIQPPNEKDISVAPAPAARNGRASGAGEIESRRSNTPGKRRGADGHSGKGVPLGDSAKGEGRDDTDEDIRLPRRNNGRVSKGTSRGPPSSRTRDHDRRNN</sequence>
<evidence type="ECO:0000256" key="1">
    <source>
        <dbReference type="SAM" id="MobiDB-lite"/>
    </source>
</evidence>
<dbReference type="AlphaFoldDB" id="A0AAN6XA85"/>
<organism evidence="2 3">
    <name type="scientific">Triangularia verruculosa</name>
    <dbReference type="NCBI Taxonomy" id="2587418"/>
    <lineage>
        <taxon>Eukaryota</taxon>
        <taxon>Fungi</taxon>
        <taxon>Dikarya</taxon>
        <taxon>Ascomycota</taxon>
        <taxon>Pezizomycotina</taxon>
        <taxon>Sordariomycetes</taxon>
        <taxon>Sordariomycetidae</taxon>
        <taxon>Sordariales</taxon>
        <taxon>Podosporaceae</taxon>
        <taxon>Triangularia</taxon>
    </lineage>
</organism>
<evidence type="ECO:0000313" key="3">
    <source>
        <dbReference type="Proteomes" id="UP001303160"/>
    </source>
</evidence>
<dbReference type="Gene3D" id="3.10.20.550">
    <property type="entry name" value="ASAP complex, SAP18 subunit"/>
    <property type="match status" value="1"/>
</dbReference>
<evidence type="ECO:0000313" key="2">
    <source>
        <dbReference type="EMBL" id="KAK4196541.1"/>
    </source>
</evidence>
<protein>
    <submittedName>
        <fullName evidence="2">Uncharacterized protein</fullName>
    </submittedName>
</protein>
<gene>
    <name evidence="2" type="ORF">QBC40DRAFT_257925</name>
</gene>
<feature type="compositionally biased region" description="Basic and acidic residues" evidence="1">
    <location>
        <begin position="236"/>
        <end position="245"/>
    </location>
</feature>
<feature type="region of interest" description="Disordered" evidence="1">
    <location>
        <begin position="148"/>
        <end position="245"/>
    </location>
</feature>
<dbReference type="InterPro" id="IPR010516">
    <property type="entry name" value="SAP18"/>
</dbReference>
<dbReference type="Pfam" id="PF06487">
    <property type="entry name" value="SAP18"/>
    <property type="match status" value="1"/>
</dbReference>
<name>A0AAN6XA85_9PEZI</name>
<accession>A0AAN6XA85</accession>
<reference evidence="2" key="2">
    <citation type="submission" date="2023-05" db="EMBL/GenBank/DDBJ databases">
        <authorList>
            <consortium name="Lawrence Berkeley National Laboratory"/>
            <person name="Steindorff A."/>
            <person name="Hensen N."/>
            <person name="Bonometti L."/>
            <person name="Westerberg I."/>
            <person name="Brannstrom I.O."/>
            <person name="Guillou S."/>
            <person name="Cros-Aarteil S."/>
            <person name="Calhoun S."/>
            <person name="Haridas S."/>
            <person name="Kuo A."/>
            <person name="Mondo S."/>
            <person name="Pangilinan J."/>
            <person name="Riley R."/>
            <person name="Labutti K."/>
            <person name="Andreopoulos B."/>
            <person name="Lipzen A."/>
            <person name="Chen C."/>
            <person name="Yanf M."/>
            <person name="Daum C."/>
            <person name="Ng V."/>
            <person name="Clum A."/>
            <person name="Ohm R."/>
            <person name="Martin F."/>
            <person name="Silar P."/>
            <person name="Natvig D."/>
            <person name="Lalanne C."/>
            <person name="Gautier V."/>
            <person name="Ament-Velasquez S.L."/>
            <person name="Kruys A."/>
            <person name="Hutchinson M.I."/>
            <person name="Powell A.J."/>
            <person name="Barry K."/>
            <person name="Miller A.N."/>
            <person name="Grigoriev I.V."/>
            <person name="Debuchy R."/>
            <person name="Gladieux P."/>
            <person name="Thoren M.H."/>
            <person name="Johannesson H."/>
        </authorList>
    </citation>
    <scope>NUCLEOTIDE SEQUENCE</scope>
    <source>
        <strain evidence="2">CBS 315.58</strain>
    </source>
</reference>
<comment type="caution">
    <text evidence="2">The sequence shown here is derived from an EMBL/GenBank/DDBJ whole genome shotgun (WGS) entry which is preliminary data.</text>
</comment>
<feature type="compositionally biased region" description="Polar residues" evidence="1">
    <location>
        <begin position="222"/>
        <end position="235"/>
    </location>
</feature>
<dbReference type="Proteomes" id="UP001303160">
    <property type="component" value="Unassembled WGS sequence"/>
</dbReference>
<keyword evidence="3" id="KW-1185">Reference proteome</keyword>
<proteinExistence type="predicted"/>
<reference evidence="2" key="1">
    <citation type="journal article" date="2023" name="Mol. Phylogenet. Evol.">
        <title>Genome-scale phylogeny and comparative genomics of the fungal order Sordariales.</title>
        <authorList>
            <person name="Hensen N."/>
            <person name="Bonometti L."/>
            <person name="Westerberg I."/>
            <person name="Brannstrom I.O."/>
            <person name="Guillou S."/>
            <person name="Cros-Aarteil S."/>
            <person name="Calhoun S."/>
            <person name="Haridas S."/>
            <person name="Kuo A."/>
            <person name="Mondo S."/>
            <person name="Pangilinan J."/>
            <person name="Riley R."/>
            <person name="LaButti K."/>
            <person name="Andreopoulos B."/>
            <person name="Lipzen A."/>
            <person name="Chen C."/>
            <person name="Yan M."/>
            <person name="Daum C."/>
            <person name="Ng V."/>
            <person name="Clum A."/>
            <person name="Steindorff A."/>
            <person name="Ohm R.A."/>
            <person name="Martin F."/>
            <person name="Silar P."/>
            <person name="Natvig D.O."/>
            <person name="Lalanne C."/>
            <person name="Gautier V."/>
            <person name="Ament-Velasquez S.L."/>
            <person name="Kruys A."/>
            <person name="Hutchinson M.I."/>
            <person name="Powell A.J."/>
            <person name="Barry K."/>
            <person name="Miller A.N."/>
            <person name="Grigoriev I.V."/>
            <person name="Debuchy R."/>
            <person name="Gladieux P."/>
            <person name="Hiltunen Thoren M."/>
            <person name="Johannesson H."/>
        </authorList>
    </citation>
    <scope>NUCLEOTIDE SEQUENCE</scope>
    <source>
        <strain evidence="2">CBS 315.58</strain>
    </source>
</reference>
<dbReference type="EMBL" id="MU863982">
    <property type="protein sequence ID" value="KAK4196541.1"/>
    <property type="molecule type" value="Genomic_DNA"/>
</dbReference>
<dbReference type="InterPro" id="IPR042534">
    <property type="entry name" value="SAP18_sf"/>
</dbReference>